<organism evidence="2 3">
    <name type="scientific">Ascochyta lentis</name>
    <dbReference type="NCBI Taxonomy" id="205686"/>
    <lineage>
        <taxon>Eukaryota</taxon>
        <taxon>Fungi</taxon>
        <taxon>Dikarya</taxon>
        <taxon>Ascomycota</taxon>
        <taxon>Pezizomycotina</taxon>
        <taxon>Dothideomycetes</taxon>
        <taxon>Pleosporomycetidae</taxon>
        <taxon>Pleosporales</taxon>
        <taxon>Pleosporineae</taxon>
        <taxon>Didymellaceae</taxon>
        <taxon>Ascochyta</taxon>
    </lineage>
</organism>
<accession>A0A8H7J7C4</accession>
<dbReference type="PANTHER" id="PTHR35205">
    <property type="entry name" value="NB-ARC AND TPR DOMAIN PROTEIN"/>
    <property type="match status" value="1"/>
</dbReference>
<dbReference type="Proteomes" id="UP000651452">
    <property type="component" value="Unassembled WGS sequence"/>
</dbReference>
<gene>
    <name evidence="2" type="ORF">EKO04_003931</name>
</gene>
<comment type="caution">
    <text evidence="2">The sequence shown here is derived from an EMBL/GenBank/DDBJ whole genome shotgun (WGS) entry which is preliminary data.</text>
</comment>
<dbReference type="OrthoDB" id="20872at2759"/>
<name>A0A8H7J7C4_9PLEO</name>
<dbReference type="EMBL" id="RZGK01000006">
    <property type="protein sequence ID" value="KAF9698264.1"/>
    <property type="molecule type" value="Genomic_DNA"/>
</dbReference>
<proteinExistence type="predicted"/>
<protein>
    <recommendedName>
        <fullName evidence="4">NB-ARC domain-containing protein</fullName>
    </recommendedName>
</protein>
<reference evidence="2" key="1">
    <citation type="submission" date="2018-12" db="EMBL/GenBank/DDBJ databases">
        <authorList>
            <person name="Syme R.A."/>
            <person name="Farfan-Caceres L."/>
            <person name="Lichtenzveig J."/>
        </authorList>
    </citation>
    <scope>NUCLEOTIDE SEQUENCE</scope>
    <source>
        <strain evidence="2">Al4</strain>
    </source>
</reference>
<sequence length="286" mass="31706">MLLSTSRTDSQKRELIPFSTVPFAADPDFVDRPEILAWVRDKCAGAGARAALVGLGGVGKSQLAIQYAHSIRDRVASPQTFVFWVHASTRARFEEAYKDIADRLQLPGRSDPKANVLRLVSEWLRDEANGRWVMVLYNVNDVDTFFPSRKRQRDKADAGAQISQTPLATYLPQSRNGAILVTSRSKDAATRLVGGYNKTMEVLAMNEDEGLQLLRNKLRDPPVKESAVALLHALDCIPLAVAQAAAYINRRARITVAGYLKEFQRNSKKQQEAGKPAQLGRGRTMS</sequence>
<feature type="region of interest" description="Disordered" evidence="1">
    <location>
        <begin position="266"/>
        <end position="286"/>
    </location>
</feature>
<evidence type="ECO:0008006" key="4">
    <source>
        <dbReference type="Google" id="ProtNLM"/>
    </source>
</evidence>
<dbReference type="SUPFAM" id="SSF52540">
    <property type="entry name" value="P-loop containing nucleoside triphosphate hydrolases"/>
    <property type="match status" value="1"/>
</dbReference>
<dbReference type="PANTHER" id="PTHR35205:SF1">
    <property type="entry name" value="ZU5 DOMAIN-CONTAINING PROTEIN"/>
    <property type="match status" value="1"/>
</dbReference>
<reference evidence="2" key="2">
    <citation type="submission" date="2020-09" db="EMBL/GenBank/DDBJ databases">
        <title>Reference genome assembly for Australian Ascochyta lentis isolate Al4.</title>
        <authorList>
            <person name="Lee R.C."/>
            <person name="Farfan-Caceres L.M."/>
            <person name="Debler J.W."/>
            <person name="Williams A.H."/>
            <person name="Henares B.M."/>
        </authorList>
    </citation>
    <scope>NUCLEOTIDE SEQUENCE</scope>
    <source>
        <strain evidence="2">Al4</strain>
    </source>
</reference>
<evidence type="ECO:0000313" key="2">
    <source>
        <dbReference type="EMBL" id="KAF9698264.1"/>
    </source>
</evidence>
<keyword evidence="3" id="KW-1185">Reference proteome</keyword>
<evidence type="ECO:0000256" key="1">
    <source>
        <dbReference type="SAM" id="MobiDB-lite"/>
    </source>
</evidence>
<dbReference type="InterPro" id="IPR027417">
    <property type="entry name" value="P-loop_NTPase"/>
</dbReference>
<evidence type="ECO:0000313" key="3">
    <source>
        <dbReference type="Proteomes" id="UP000651452"/>
    </source>
</evidence>
<dbReference type="Gene3D" id="3.40.50.300">
    <property type="entry name" value="P-loop containing nucleotide triphosphate hydrolases"/>
    <property type="match status" value="1"/>
</dbReference>
<dbReference type="AlphaFoldDB" id="A0A8H7J7C4"/>